<comment type="caution">
    <text evidence="2">The sequence shown here is derived from an EMBL/GenBank/DDBJ whole genome shotgun (WGS) entry which is preliminary data.</text>
</comment>
<gene>
    <name evidence="2" type="ORF">ACFQ13_15225</name>
</gene>
<sequence>MMKPILFALWIFGSLTLLNAQQQTDSIAPLYQKQNEVKLNGILLLLGSAEASYERNLNDESSVGISFLVPYDKEFMQPSINYYVAPYYRVFFGKKYAAGFFVEGFAMLNSSEREKEITPNDGYFYTEEKTVTDLAVGIGLGGKWVTKSGFVFELINGIGRNLFNTDYDDPNIVGKFGFNLGYRF</sequence>
<name>A0ABW3KTW7_9FLAO</name>
<protein>
    <submittedName>
        <fullName evidence="2">DUF3575 domain-containing protein</fullName>
    </submittedName>
</protein>
<accession>A0ABW3KTW7</accession>
<dbReference type="EMBL" id="JBHTKM010000063">
    <property type="protein sequence ID" value="MFD1017279.1"/>
    <property type="molecule type" value="Genomic_DNA"/>
</dbReference>
<proteinExistence type="predicted"/>
<evidence type="ECO:0000313" key="3">
    <source>
        <dbReference type="Proteomes" id="UP001597086"/>
    </source>
</evidence>
<organism evidence="2 3">
    <name type="scientific">Winogradskyella rapida</name>
    <dbReference type="NCBI Taxonomy" id="549701"/>
    <lineage>
        <taxon>Bacteria</taxon>
        <taxon>Pseudomonadati</taxon>
        <taxon>Bacteroidota</taxon>
        <taxon>Flavobacteriia</taxon>
        <taxon>Flavobacteriales</taxon>
        <taxon>Flavobacteriaceae</taxon>
        <taxon>Winogradskyella</taxon>
    </lineage>
</organism>
<keyword evidence="3" id="KW-1185">Reference proteome</keyword>
<reference evidence="3" key="1">
    <citation type="journal article" date="2019" name="Int. J. Syst. Evol. Microbiol.">
        <title>The Global Catalogue of Microorganisms (GCM) 10K type strain sequencing project: providing services to taxonomists for standard genome sequencing and annotation.</title>
        <authorList>
            <consortium name="The Broad Institute Genomics Platform"/>
            <consortium name="The Broad Institute Genome Sequencing Center for Infectious Disease"/>
            <person name="Wu L."/>
            <person name="Ma J."/>
        </authorList>
    </citation>
    <scope>NUCLEOTIDE SEQUENCE [LARGE SCALE GENOMIC DNA]</scope>
    <source>
        <strain evidence="3">CCUG 56098</strain>
    </source>
</reference>
<feature type="signal peptide" evidence="1">
    <location>
        <begin position="1"/>
        <end position="19"/>
    </location>
</feature>
<feature type="chain" id="PRO_5045143214" evidence="1">
    <location>
        <begin position="20"/>
        <end position="184"/>
    </location>
</feature>
<keyword evidence="1" id="KW-0732">Signal</keyword>
<dbReference type="RefSeq" id="WP_386118836.1">
    <property type="nucleotide sequence ID" value="NZ_JBHTKM010000063.1"/>
</dbReference>
<dbReference type="Proteomes" id="UP001597086">
    <property type="component" value="Unassembled WGS sequence"/>
</dbReference>
<evidence type="ECO:0000256" key="1">
    <source>
        <dbReference type="SAM" id="SignalP"/>
    </source>
</evidence>
<evidence type="ECO:0000313" key="2">
    <source>
        <dbReference type="EMBL" id="MFD1017279.1"/>
    </source>
</evidence>